<dbReference type="PANTHER" id="PTHR33420:SF3">
    <property type="entry name" value="FIMBRIAL SUBUNIT ELFA"/>
    <property type="match status" value="1"/>
</dbReference>
<gene>
    <name evidence="4" type="ORF">AWB70_03778</name>
</gene>
<accession>A0A158HUG3</accession>
<dbReference type="GO" id="GO:0043709">
    <property type="term" value="P:cell adhesion involved in single-species biofilm formation"/>
    <property type="evidence" value="ECO:0007669"/>
    <property type="project" value="TreeGrafter"/>
</dbReference>
<keyword evidence="1 2" id="KW-0732">Signal</keyword>
<evidence type="ECO:0000259" key="3">
    <source>
        <dbReference type="Pfam" id="PF00419"/>
    </source>
</evidence>
<dbReference type="GO" id="GO:0009289">
    <property type="term" value="C:pilus"/>
    <property type="evidence" value="ECO:0007669"/>
    <property type="project" value="InterPro"/>
</dbReference>
<sequence length="172" mass="17323">MKPSHVILATCLCLGVTSAYAADATLTFTGTITLPTCTIDPNSVTKSIDLKTARTTDFTAVGSTLNATAFNLDLINCASNTNVGMTVSGTSDTVTSVLKNTGSAAQVGVQVLHAAKAGDTTGTPIALGSALSLGVVDASGSMTIPMVAQFYRLGTMTAGSVTASATVNFTYN</sequence>
<proteinExistence type="predicted"/>
<evidence type="ECO:0000313" key="5">
    <source>
        <dbReference type="Proteomes" id="UP000054740"/>
    </source>
</evidence>
<feature type="domain" description="Fimbrial-type adhesion" evidence="3">
    <location>
        <begin position="27"/>
        <end position="171"/>
    </location>
</feature>
<dbReference type="InterPro" id="IPR000259">
    <property type="entry name" value="Adhesion_dom_fimbrial"/>
</dbReference>
<dbReference type="Pfam" id="PF00419">
    <property type="entry name" value="Fimbrial"/>
    <property type="match status" value="1"/>
</dbReference>
<organism evidence="4 5">
    <name type="scientific">Caballeronia cordobensis</name>
    <name type="common">Burkholderia cordobensis</name>
    <dbReference type="NCBI Taxonomy" id="1353886"/>
    <lineage>
        <taxon>Bacteria</taxon>
        <taxon>Pseudomonadati</taxon>
        <taxon>Pseudomonadota</taxon>
        <taxon>Betaproteobacteria</taxon>
        <taxon>Burkholderiales</taxon>
        <taxon>Burkholderiaceae</taxon>
        <taxon>Caballeronia</taxon>
    </lineage>
</organism>
<dbReference type="InterPro" id="IPR008966">
    <property type="entry name" value="Adhesion_dom_sf"/>
</dbReference>
<dbReference type="EMBL" id="FCNY02000009">
    <property type="protein sequence ID" value="SAL47581.1"/>
    <property type="molecule type" value="Genomic_DNA"/>
</dbReference>
<reference evidence="5" key="1">
    <citation type="submission" date="2016-01" db="EMBL/GenBank/DDBJ databases">
        <authorList>
            <person name="Peeters C."/>
        </authorList>
    </citation>
    <scope>NUCLEOTIDE SEQUENCE [LARGE SCALE GENOMIC DNA]</scope>
</reference>
<dbReference type="Proteomes" id="UP000054740">
    <property type="component" value="Unassembled WGS sequence"/>
</dbReference>
<dbReference type="InterPro" id="IPR036937">
    <property type="entry name" value="Adhesion_dom_fimbrial_sf"/>
</dbReference>
<dbReference type="AlphaFoldDB" id="A0A158HUG3"/>
<dbReference type="InterPro" id="IPR050263">
    <property type="entry name" value="Bact_Fimbrial_Adh_Pro"/>
</dbReference>
<evidence type="ECO:0000313" key="4">
    <source>
        <dbReference type="EMBL" id="SAL47581.1"/>
    </source>
</evidence>
<dbReference type="SUPFAM" id="SSF49401">
    <property type="entry name" value="Bacterial adhesins"/>
    <property type="match status" value="1"/>
</dbReference>
<protein>
    <submittedName>
        <fullName evidence="4">Fimbrial subunit type 1</fullName>
    </submittedName>
</protein>
<keyword evidence="5" id="KW-1185">Reference proteome</keyword>
<name>A0A158HUG3_CABCO</name>
<evidence type="ECO:0000256" key="1">
    <source>
        <dbReference type="ARBA" id="ARBA00022729"/>
    </source>
</evidence>
<feature type="signal peptide" evidence="2">
    <location>
        <begin position="1"/>
        <end position="21"/>
    </location>
</feature>
<dbReference type="RefSeq" id="WP_053569565.1">
    <property type="nucleotide sequence ID" value="NZ_FCNY02000009.1"/>
</dbReference>
<feature type="chain" id="PRO_5011120351" evidence="2">
    <location>
        <begin position="22"/>
        <end position="172"/>
    </location>
</feature>
<dbReference type="PANTHER" id="PTHR33420">
    <property type="entry name" value="FIMBRIAL SUBUNIT ELFA-RELATED"/>
    <property type="match status" value="1"/>
</dbReference>
<dbReference type="Gene3D" id="2.60.40.1090">
    <property type="entry name" value="Fimbrial-type adhesion domain"/>
    <property type="match status" value="1"/>
</dbReference>
<evidence type="ECO:0000256" key="2">
    <source>
        <dbReference type="SAM" id="SignalP"/>
    </source>
</evidence>